<name>A0ABS6XVP9_9FLAO</name>
<reference evidence="2 3" key="1">
    <citation type="submission" date="2021-07" db="EMBL/GenBank/DDBJ databases">
        <title>Flavobacterium sp. nov. isolated from sediment on the Taihu Lake.</title>
        <authorList>
            <person name="Qu J.-H."/>
        </authorList>
    </citation>
    <scope>NUCLEOTIDE SEQUENCE [LARGE SCALE GENOMIC DNA]</scope>
    <source>
        <strain evidence="2 3">NAS39</strain>
    </source>
</reference>
<dbReference type="RefSeq" id="WP_219316832.1">
    <property type="nucleotide sequence ID" value="NZ_JAHWYN010000005.1"/>
</dbReference>
<dbReference type="EMBL" id="JAHWYN010000005">
    <property type="protein sequence ID" value="MBW4360346.1"/>
    <property type="molecule type" value="Genomic_DNA"/>
</dbReference>
<organism evidence="2 3">
    <name type="scientific">Flavobacterium taihuense</name>
    <dbReference type="NCBI Taxonomy" id="2857508"/>
    <lineage>
        <taxon>Bacteria</taxon>
        <taxon>Pseudomonadati</taxon>
        <taxon>Bacteroidota</taxon>
        <taxon>Flavobacteriia</taxon>
        <taxon>Flavobacteriales</taxon>
        <taxon>Flavobacteriaceae</taxon>
        <taxon>Flavobacterium</taxon>
    </lineage>
</organism>
<dbReference type="PANTHER" id="PTHR45947:SF3">
    <property type="entry name" value="SULFOQUINOVOSYL TRANSFERASE SQD2"/>
    <property type="match status" value="1"/>
</dbReference>
<keyword evidence="3" id="KW-1185">Reference proteome</keyword>
<keyword evidence="2" id="KW-0328">Glycosyltransferase</keyword>
<comment type="caution">
    <text evidence="2">The sequence shown here is derived from an EMBL/GenBank/DDBJ whole genome shotgun (WGS) entry which is preliminary data.</text>
</comment>
<evidence type="ECO:0000313" key="3">
    <source>
        <dbReference type="Proteomes" id="UP000812031"/>
    </source>
</evidence>
<dbReference type="Pfam" id="PF00534">
    <property type="entry name" value="Glycos_transf_1"/>
    <property type="match status" value="1"/>
</dbReference>
<dbReference type="EC" id="2.4.-.-" evidence="2"/>
<dbReference type="GO" id="GO:0016757">
    <property type="term" value="F:glycosyltransferase activity"/>
    <property type="evidence" value="ECO:0007669"/>
    <property type="project" value="UniProtKB-KW"/>
</dbReference>
<protein>
    <submittedName>
        <fullName evidence="2">Glycosyltransferase</fullName>
        <ecNumber evidence="2">2.4.-.-</ecNumber>
    </submittedName>
</protein>
<dbReference type="InterPro" id="IPR050194">
    <property type="entry name" value="Glycosyltransferase_grp1"/>
</dbReference>
<dbReference type="InterPro" id="IPR001296">
    <property type="entry name" value="Glyco_trans_1"/>
</dbReference>
<gene>
    <name evidence="2" type="ORF">KZH69_07595</name>
</gene>
<accession>A0ABS6XVP9</accession>
<evidence type="ECO:0000313" key="2">
    <source>
        <dbReference type="EMBL" id="MBW4360346.1"/>
    </source>
</evidence>
<keyword evidence="2" id="KW-0808">Transferase</keyword>
<dbReference type="PANTHER" id="PTHR45947">
    <property type="entry name" value="SULFOQUINOVOSYL TRANSFERASE SQD2"/>
    <property type="match status" value="1"/>
</dbReference>
<proteinExistence type="predicted"/>
<feature type="domain" description="Glycosyl transferase family 1" evidence="1">
    <location>
        <begin position="195"/>
        <end position="345"/>
    </location>
</feature>
<dbReference type="Proteomes" id="UP000812031">
    <property type="component" value="Unassembled WGS sequence"/>
</dbReference>
<evidence type="ECO:0000259" key="1">
    <source>
        <dbReference type="Pfam" id="PF00534"/>
    </source>
</evidence>
<sequence length="375" mass="44032">MKNVLIVYHYIAHYRIPIFNLLSKSNNPKYTILSGVKTDINIKTADEHLSQILPETGGINWLKTENYWFLKYFLFQPSVLKLSLSTKYDTIIYLGNMYYLSTWIGAILARLTNKKVIFWTHGFIREEKNFQGFVRSVFYRLADEILVYGQRAKDILIAKGFSEQMISVVYNSLDYDEQLKIRNEVYSEKKLEIFKHDELPVFGFIGRLTKQKRIDLLVDVLYKINEGNRKANLLLIGDGEQMDFLKKKVKELNLDDFVVFYGACYDEKIICQLMQLMNVVVSPGEVGLNAIHSLCYGVPVVTHNRYDKQMPEYQAIVENKTGTFFEYEEPIESLLIVLKDWLFNKNKKQTREDCFKMIDEYYNPYAQNKIFDSIV</sequence>